<reference evidence="1 2" key="1">
    <citation type="submission" date="2017-06" db="EMBL/GenBank/DDBJ databases">
        <authorList>
            <person name="Kim H.J."/>
            <person name="Triplett B.A."/>
        </authorList>
    </citation>
    <scope>NUCLEOTIDE SEQUENCE [LARGE SCALE GENOMIC DNA]</scope>
    <source>
        <strain evidence="1 2">CGMCC 4.1858</strain>
    </source>
</reference>
<dbReference type="AlphaFoldDB" id="A0A239DQH0"/>
<protein>
    <submittedName>
        <fullName evidence="1">Uncharacterized protein</fullName>
    </submittedName>
</protein>
<evidence type="ECO:0000313" key="2">
    <source>
        <dbReference type="Proteomes" id="UP000198280"/>
    </source>
</evidence>
<keyword evidence="2" id="KW-1185">Reference proteome</keyword>
<accession>A0A239DQH0</accession>
<evidence type="ECO:0000313" key="1">
    <source>
        <dbReference type="EMBL" id="SNS34341.1"/>
    </source>
</evidence>
<proteinExistence type="predicted"/>
<dbReference type="EMBL" id="FZOF01000005">
    <property type="protein sequence ID" value="SNS34341.1"/>
    <property type="molecule type" value="Genomic_DNA"/>
</dbReference>
<name>A0A239DQH0_9ACTN</name>
<dbReference type="Proteomes" id="UP000198280">
    <property type="component" value="Unassembled WGS sequence"/>
</dbReference>
<sequence length="62" mass="6904">MVTVEYTRDHFVVMLRKAGLAEVADEAERVLPDPVEDRRIAAFLVPYGITLDQLASRMGGTL</sequence>
<gene>
    <name evidence="1" type="ORF">SAMN05216252_10596</name>
</gene>
<organism evidence="1 2">
    <name type="scientific">Actinacidiphila glaucinigra</name>
    <dbReference type="NCBI Taxonomy" id="235986"/>
    <lineage>
        <taxon>Bacteria</taxon>
        <taxon>Bacillati</taxon>
        <taxon>Actinomycetota</taxon>
        <taxon>Actinomycetes</taxon>
        <taxon>Kitasatosporales</taxon>
        <taxon>Streptomycetaceae</taxon>
        <taxon>Actinacidiphila</taxon>
    </lineage>
</organism>